<accession>A0A023W7T8</accession>
<gene>
    <name evidence="1" type="primary">90</name>
    <name evidence="1" type="ORF">PBI_PHANTASTIC_90</name>
</gene>
<dbReference type="OrthoDB" id="23364at10239"/>
<dbReference type="RefSeq" id="YP_009032575.1">
    <property type="nucleotide sequence ID" value="NC_024148.1"/>
</dbReference>
<sequence length="65" mass="7633">MREITMDDITDYVYRHVDGEKFDQASIIRELEHTLPDHAEDELDTELLIAEALDAGVLYRHIYLD</sequence>
<organism evidence="1 2">
    <name type="scientific">Mycobacterium phage Phantastic</name>
    <dbReference type="NCBI Taxonomy" id="1486426"/>
    <lineage>
        <taxon>Viruses</taxon>
        <taxon>Duplodnaviria</taxon>
        <taxon>Heunggongvirae</taxon>
        <taxon>Uroviricota</taxon>
        <taxon>Caudoviricetes</taxon>
        <taxon>Veracruzvirus</taxon>
        <taxon>Veracruzvirus phantastic</taxon>
    </lineage>
</organism>
<proteinExistence type="predicted"/>
<evidence type="ECO:0000313" key="1">
    <source>
        <dbReference type="EMBL" id="AHY27153.1"/>
    </source>
</evidence>
<dbReference type="Proteomes" id="UP000024443">
    <property type="component" value="Segment"/>
</dbReference>
<dbReference type="EMBL" id="KJ510415">
    <property type="protein sequence ID" value="AHY27153.1"/>
    <property type="molecule type" value="Genomic_DNA"/>
</dbReference>
<dbReference type="KEGG" id="vg:19488279"/>
<dbReference type="GeneID" id="19488279"/>
<evidence type="ECO:0000313" key="2">
    <source>
        <dbReference type="Proteomes" id="UP000024443"/>
    </source>
</evidence>
<name>A0A023W7T8_9CAUD</name>
<reference evidence="1 2" key="1">
    <citation type="submission" date="2014-02" db="EMBL/GenBank/DDBJ databases">
        <authorList>
            <person name="Meadows H.N."/>
            <person name="Fisher J.N.B."/>
            <person name="Gardner A.V."/>
            <person name="Merrill B.D."/>
            <person name="Hartmann K.A."/>
            <person name="Bailey M.E."/>
            <person name="Beckstead A.P."/>
            <person name="Deus L.M."/>
            <person name="Earl A.S."/>
            <person name="Easter R.A."/>
            <person name="Gibby P.D."/>
            <person name="Graves K.A."/>
            <person name="Ayer P.A."/>
            <person name="Heiner M.E."/>
            <person name="Herring J.A."/>
            <person name="Jaen A.D."/>
            <person name="Liu J.E."/>
            <person name="Manci A.M."/>
            <person name="Nielsen D.A."/>
            <person name="Paz H.C."/>
            <person name="Sabin N.R."/>
            <person name="Solomon M.B."/>
            <person name="Sutter R.A."/>
            <person name="Wake B.N."/>
            <person name="Willyerd H.J."/>
            <person name="Zimmerman L.J."/>
            <person name="Breakwell D.P."/>
            <person name="Burnett S.H."/>
            <person name="Grose J.H."/>
            <person name="Bradley K.W."/>
            <person name="Clarke D.Q."/>
            <person name="Lewis M.F."/>
            <person name="Barker L.P."/>
            <person name="Bailey C."/>
            <person name="Asai D.J."/>
            <person name="Garber M.L."/>
            <person name="Bowman C.A."/>
            <person name="Russell D.A."/>
            <person name="Pope W.H."/>
            <person name="Jacobs-Sera D."/>
            <person name="Hendrix R.W."/>
            <person name="Hatfull G.F."/>
        </authorList>
    </citation>
    <scope>NUCLEOTIDE SEQUENCE [LARGE SCALE GENOMIC DNA]</scope>
</reference>
<keyword evidence="2" id="KW-1185">Reference proteome</keyword>
<protein>
    <submittedName>
        <fullName evidence="1">Uncharacterized protein</fullName>
    </submittedName>
</protein>